<keyword evidence="4" id="KW-0460">Magnesium</keyword>
<dbReference type="Pfam" id="PF01812">
    <property type="entry name" value="5-FTHF_cyc-lig"/>
    <property type="match status" value="1"/>
</dbReference>
<evidence type="ECO:0000313" key="6">
    <source>
        <dbReference type="Proteomes" id="UP001597451"/>
    </source>
</evidence>
<dbReference type="Proteomes" id="UP001597451">
    <property type="component" value="Unassembled WGS sequence"/>
</dbReference>
<keyword evidence="3 4" id="KW-0067">ATP-binding</keyword>
<evidence type="ECO:0000256" key="4">
    <source>
        <dbReference type="RuleBase" id="RU361279"/>
    </source>
</evidence>
<comment type="similarity">
    <text evidence="1 4">Belongs to the 5-formyltetrahydrofolate cyclo-ligase family.</text>
</comment>
<dbReference type="InterPro" id="IPR002698">
    <property type="entry name" value="FTHF_cligase"/>
</dbReference>
<dbReference type="EC" id="6.3.3.2" evidence="4"/>
<evidence type="ECO:0000256" key="2">
    <source>
        <dbReference type="ARBA" id="ARBA00022741"/>
    </source>
</evidence>
<comment type="cofactor">
    <cofactor evidence="4">
        <name>Mg(2+)</name>
        <dbReference type="ChEBI" id="CHEBI:18420"/>
    </cofactor>
</comment>
<organism evidence="5 6">
    <name type="scientific">Oceanobacillus kapialis</name>
    <dbReference type="NCBI Taxonomy" id="481353"/>
    <lineage>
        <taxon>Bacteria</taxon>
        <taxon>Bacillati</taxon>
        <taxon>Bacillota</taxon>
        <taxon>Bacilli</taxon>
        <taxon>Bacillales</taxon>
        <taxon>Bacillaceae</taxon>
        <taxon>Oceanobacillus</taxon>
    </lineage>
</organism>
<sequence>MGKAELRASSIEFLKEISTGDRYITEQNLKNQLISSSLWNKVTTIGITVSQTMEWDTKPIIEAAWDAGKTVCVPKCSPKEKTLTFYKLDAYEQLEVVYYNLLEPNPEHTQPVGKNEIQLLLVPGLVFDKQGYRIGFGGGYYDRFLADFPHTTASLVHPNQLVDHLPIEPFDIPVQHVIISKVND</sequence>
<dbReference type="NCBIfam" id="TIGR02727">
    <property type="entry name" value="MTHFS_bact"/>
    <property type="match status" value="1"/>
</dbReference>
<evidence type="ECO:0000313" key="5">
    <source>
        <dbReference type="EMBL" id="MFD2630834.1"/>
    </source>
</evidence>
<dbReference type="EMBL" id="JBHUMX010000045">
    <property type="protein sequence ID" value="MFD2630834.1"/>
    <property type="molecule type" value="Genomic_DNA"/>
</dbReference>
<reference evidence="6" key="1">
    <citation type="journal article" date="2019" name="Int. J. Syst. Evol. Microbiol.">
        <title>The Global Catalogue of Microorganisms (GCM) 10K type strain sequencing project: providing services to taxonomists for standard genome sequencing and annotation.</title>
        <authorList>
            <consortium name="The Broad Institute Genomics Platform"/>
            <consortium name="The Broad Institute Genome Sequencing Center for Infectious Disease"/>
            <person name="Wu L."/>
            <person name="Ma J."/>
        </authorList>
    </citation>
    <scope>NUCLEOTIDE SEQUENCE [LARGE SCALE GENOMIC DNA]</scope>
    <source>
        <strain evidence="6">TISTR 1858</strain>
    </source>
</reference>
<dbReference type="PANTHER" id="PTHR23407">
    <property type="entry name" value="ATPASE INHIBITOR/5-FORMYLTETRAHYDROFOLATE CYCLO-LIGASE"/>
    <property type="match status" value="1"/>
</dbReference>
<gene>
    <name evidence="5" type="ORF">ACFSUN_18850</name>
</gene>
<dbReference type="PIRSF" id="PIRSF006806">
    <property type="entry name" value="FTHF_cligase"/>
    <property type="match status" value="1"/>
</dbReference>
<dbReference type="SUPFAM" id="SSF100950">
    <property type="entry name" value="NagB/RpiA/CoA transferase-like"/>
    <property type="match status" value="1"/>
</dbReference>
<proteinExistence type="inferred from homology"/>
<dbReference type="PANTHER" id="PTHR23407:SF1">
    <property type="entry name" value="5-FORMYLTETRAHYDROFOLATE CYCLO-LIGASE"/>
    <property type="match status" value="1"/>
</dbReference>
<keyword evidence="6" id="KW-1185">Reference proteome</keyword>
<comment type="catalytic activity">
    <reaction evidence="4">
        <text>(6S)-5-formyl-5,6,7,8-tetrahydrofolate + ATP = (6R)-5,10-methenyltetrahydrofolate + ADP + phosphate</text>
        <dbReference type="Rhea" id="RHEA:10488"/>
        <dbReference type="ChEBI" id="CHEBI:30616"/>
        <dbReference type="ChEBI" id="CHEBI:43474"/>
        <dbReference type="ChEBI" id="CHEBI:57455"/>
        <dbReference type="ChEBI" id="CHEBI:57457"/>
        <dbReference type="ChEBI" id="CHEBI:456216"/>
        <dbReference type="EC" id="6.3.3.2"/>
    </reaction>
</comment>
<dbReference type="InterPro" id="IPR037171">
    <property type="entry name" value="NagB/RpiA_transferase-like"/>
</dbReference>
<evidence type="ECO:0000256" key="1">
    <source>
        <dbReference type="ARBA" id="ARBA00010638"/>
    </source>
</evidence>
<dbReference type="InterPro" id="IPR024185">
    <property type="entry name" value="FTHF_cligase-like_sf"/>
</dbReference>
<accession>A0ABW5Q5B7</accession>
<comment type="caution">
    <text evidence="5">The sequence shown here is derived from an EMBL/GenBank/DDBJ whole genome shotgun (WGS) entry which is preliminary data.</text>
</comment>
<dbReference type="RefSeq" id="WP_379564455.1">
    <property type="nucleotide sequence ID" value="NZ_CP085256.1"/>
</dbReference>
<keyword evidence="5" id="KW-0436">Ligase</keyword>
<keyword evidence="2 4" id="KW-0547">Nucleotide-binding</keyword>
<evidence type="ECO:0000256" key="3">
    <source>
        <dbReference type="ARBA" id="ARBA00022840"/>
    </source>
</evidence>
<dbReference type="GO" id="GO:0030272">
    <property type="term" value="F:5-formyltetrahydrofolate cyclo-ligase activity"/>
    <property type="evidence" value="ECO:0007669"/>
    <property type="project" value="UniProtKB-EC"/>
</dbReference>
<keyword evidence="4" id="KW-0479">Metal-binding</keyword>
<name>A0ABW5Q5B7_9BACI</name>
<dbReference type="Gene3D" id="3.40.50.10420">
    <property type="entry name" value="NagB/RpiA/CoA transferase-like"/>
    <property type="match status" value="1"/>
</dbReference>
<protein>
    <recommendedName>
        <fullName evidence="4">5-formyltetrahydrofolate cyclo-ligase</fullName>
        <ecNumber evidence="4">6.3.3.2</ecNumber>
    </recommendedName>
</protein>